<dbReference type="Gene3D" id="2.60.40.10">
    <property type="entry name" value="Immunoglobulins"/>
    <property type="match status" value="1"/>
</dbReference>
<keyword evidence="4 6" id="KW-0326">Glycosidase</keyword>
<dbReference type="InterPro" id="IPR001764">
    <property type="entry name" value="Glyco_hydro_3_N"/>
</dbReference>
<evidence type="ECO:0000259" key="5">
    <source>
        <dbReference type="SMART" id="SM01217"/>
    </source>
</evidence>
<dbReference type="GO" id="GO:0008422">
    <property type="term" value="F:beta-glucosidase activity"/>
    <property type="evidence" value="ECO:0007669"/>
    <property type="project" value="UniProtKB-EC"/>
</dbReference>
<keyword evidence="3" id="KW-0119">Carbohydrate metabolism</keyword>
<dbReference type="SUPFAM" id="SSF51445">
    <property type="entry name" value="(Trans)glycosidases"/>
    <property type="match status" value="1"/>
</dbReference>
<dbReference type="EC" id="3.2.1.21" evidence="6"/>
<reference evidence="6 7" key="1">
    <citation type="submission" date="2021-03" db="EMBL/GenBank/DDBJ databases">
        <title>Sequencing the genomes of 1000 actinobacteria strains.</title>
        <authorList>
            <person name="Klenk H.-P."/>
        </authorList>
    </citation>
    <scope>NUCLEOTIDE SEQUENCE [LARGE SCALE GENOMIC DNA]</scope>
    <source>
        <strain evidence="6 7">DSM 15454</strain>
    </source>
</reference>
<comment type="caution">
    <text evidence="6">The sequence shown here is derived from an EMBL/GenBank/DDBJ whole genome shotgun (WGS) entry which is preliminary data.</text>
</comment>
<dbReference type="SMART" id="SM01217">
    <property type="entry name" value="Fn3_like"/>
    <property type="match status" value="1"/>
</dbReference>
<dbReference type="Pfam" id="PF00933">
    <property type="entry name" value="Glyco_hydro_3"/>
    <property type="match status" value="1"/>
</dbReference>
<dbReference type="InterPro" id="IPR013783">
    <property type="entry name" value="Ig-like_fold"/>
</dbReference>
<evidence type="ECO:0000313" key="6">
    <source>
        <dbReference type="EMBL" id="MBP2372941.1"/>
    </source>
</evidence>
<dbReference type="InterPro" id="IPR036962">
    <property type="entry name" value="Glyco_hydro_3_N_sf"/>
</dbReference>
<protein>
    <submittedName>
        <fullName evidence="6">Beta-glucosidase</fullName>
        <ecNumber evidence="6">3.2.1.21</ecNumber>
    </submittedName>
</protein>
<dbReference type="Pfam" id="PF14310">
    <property type="entry name" value="Fn3-like"/>
    <property type="match status" value="1"/>
</dbReference>
<dbReference type="Gene3D" id="3.40.50.1700">
    <property type="entry name" value="Glycoside hydrolase family 3 C-terminal domain"/>
    <property type="match status" value="2"/>
</dbReference>
<evidence type="ECO:0000256" key="1">
    <source>
        <dbReference type="ARBA" id="ARBA00005336"/>
    </source>
</evidence>
<feature type="domain" description="Fibronectin type III-like" evidence="5">
    <location>
        <begin position="577"/>
        <end position="647"/>
    </location>
</feature>
<proteinExistence type="inferred from homology"/>
<dbReference type="Gene3D" id="3.20.20.300">
    <property type="entry name" value="Glycoside hydrolase, family 3, N-terminal domain"/>
    <property type="match status" value="2"/>
</dbReference>
<keyword evidence="2 4" id="KW-0378">Hydrolase</keyword>
<dbReference type="InterPro" id="IPR017853">
    <property type="entry name" value="GH"/>
</dbReference>
<keyword evidence="7" id="KW-1185">Reference proteome</keyword>
<dbReference type="InterPro" id="IPR026891">
    <property type="entry name" value="Fn3-like"/>
</dbReference>
<dbReference type="EMBL" id="JAGIOE010000001">
    <property type="protein sequence ID" value="MBP2372941.1"/>
    <property type="molecule type" value="Genomic_DNA"/>
</dbReference>
<dbReference type="PANTHER" id="PTHR42715:SF10">
    <property type="entry name" value="BETA-GLUCOSIDASE"/>
    <property type="match status" value="1"/>
</dbReference>
<dbReference type="SUPFAM" id="SSF52279">
    <property type="entry name" value="Beta-D-glucan exohydrolase, C-terminal domain"/>
    <property type="match status" value="1"/>
</dbReference>
<dbReference type="Proteomes" id="UP000766570">
    <property type="component" value="Unassembled WGS sequence"/>
</dbReference>
<evidence type="ECO:0000313" key="7">
    <source>
        <dbReference type="Proteomes" id="UP000766570"/>
    </source>
</evidence>
<accession>A0ABS4WA86</accession>
<dbReference type="PROSITE" id="PS00775">
    <property type="entry name" value="GLYCOSYL_HYDROL_F3"/>
    <property type="match status" value="1"/>
</dbReference>
<name>A0ABS4WA86_9MICC</name>
<comment type="similarity">
    <text evidence="1 4">Belongs to the glycosyl hydrolase 3 family.</text>
</comment>
<dbReference type="PRINTS" id="PR00133">
    <property type="entry name" value="GLHYDRLASE3"/>
</dbReference>
<dbReference type="PANTHER" id="PTHR42715">
    <property type="entry name" value="BETA-GLUCOSIDASE"/>
    <property type="match status" value="1"/>
</dbReference>
<dbReference type="InterPro" id="IPR019800">
    <property type="entry name" value="Glyco_hydro_3_AS"/>
</dbReference>
<evidence type="ECO:0000256" key="3">
    <source>
        <dbReference type="ARBA" id="ARBA00023277"/>
    </source>
</evidence>
<evidence type="ECO:0000256" key="4">
    <source>
        <dbReference type="RuleBase" id="RU361161"/>
    </source>
</evidence>
<dbReference type="InterPro" id="IPR002772">
    <property type="entry name" value="Glyco_hydro_3_C"/>
</dbReference>
<dbReference type="Pfam" id="PF01915">
    <property type="entry name" value="Glyco_hydro_3_C"/>
    <property type="match status" value="1"/>
</dbReference>
<sequence length="763" mass="79732">MSEKIPTELTIQEKASLTTGRDFWSTSALAPAQVPSLILTDGPHGLRLQTGDTDHLGLAASVPATCFPPAVTLGSTFDVSLLERVGAAIGAEARAQGVAVVLGPGINIKRSPLCGRNFEYLSEDPLVSGVLGSALVDGLQSRGVGASVKHFAANNQEADRMRVSADVDPRPLREIYLRAFERVVRTAGPWTVMCSYNRINGVTAAENRWLLTDVLRKDWGFDGVVVSDWGAVTDRVRSLEAGLDLEMPGNPGNSIPHITAAIESGELDEAVLDESVGRLIDLAAKTQPATGPSDLDANHALAREAAGKGIVLLKNEGKVLPVRAGTSLAVIGEFARSPRYQGAGSSQVNPTRVETFLDEIRSLHSSGPVDFAPGYTLVADAVANAELAAAAVAAAGKADTVIFMAGLPGSVESEGFDRTTLELPASQLELLGQVRAANPNVVVALVGGGVVELPFADDVPAILAAWLGGQAGGGALADVLTGKVNPSGRLAETIPLRLEDTPAALDFPGEHGHVRYGEGIFVGYRWYDARKATVRYPFGHGLGYTDFEYSELEIQARDDGLRATVKLRNTGAVAGREIVQLYLGLPGSAVARAPRSLAAFTCIEMQAGQETEVELLAGRSELAYWDTRVDGWTVEPGSYEVAVGASSRDVRLAGNLELPGDNVQLEINEETTLGELLADPIGGAIMAQVAGEALGGITGGGSDEDGETASMMATMLGSLPIGRLVNFPGSPMTRESLAQLIGGIQGARAAAAAGQLPPEYATE</sequence>
<dbReference type="InterPro" id="IPR036881">
    <property type="entry name" value="Glyco_hydro_3_C_sf"/>
</dbReference>
<gene>
    <name evidence="6" type="ORF">JOF46_000853</name>
</gene>
<evidence type="ECO:0000256" key="2">
    <source>
        <dbReference type="ARBA" id="ARBA00022801"/>
    </source>
</evidence>
<organism evidence="6 7">
    <name type="scientific">Paeniglutamicibacter psychrophenolicus</name>
    <dbReference type="NCBI Taxonomy" id="257454"/>
    <lineage>
        <taxon>Bacteria</taxon>
        <taxon>Bacillati</taxon>
        <taxon>Actinomycetota</taxon>
        <taxon>Actinomycetes</taxon>
        <taxon>Micrococcales</taxon>
        <taxon>Micrococcaceae</taxon>
        <taxon>Paeniglutamicibacter</taxon>
    </lineage>
</organism>
<dbReference type="RefSeq" id="WP_209906188.1">
    <property type="nucleotide sequence ID" value="NZ_BAAAMI010000019.1"/>
</dbReference>
<dbReference type="InterPro" id="IPR050288">
    <property type="entry name" value="Cellulose_deg_GH3"/>
</dbReference>